<feature type="transmembrane region" description="Helical" evidence="9">
    <location>
        <begin position="232"/>
        <end position="253"/>
    </location>
</feature>
<dbReference type="PROSITE" id="PS00873">
    <property type="entry name" value="NA_ALANINE_SYMP"/>
    <property type="match status" value="1"/>
</dbReference>
<keyword evidence="7 9" id="KW-1133">Transmembrane helix</keyword>
<dbReference type="GO" id="GO:0005283">
    <property type="term" value="F:amino acid:sodium symporter activity"/>
    <property type="evidence" value="ECO:0007669"/>
    <property type="project" value="InterPro"/>
</dbReference>
<organism evidence="10 11">
    <name type="scientific">Campylobacter hepaticus</name>
    <dbReference type="NCBI Taxonomy" id="1813019"/>
    <lineage>
        <taxon>Bacteria</taxon>
        <taxon>Pseudomonadati</taxon>
        <taxon>Campylobacterota</taxon>
        <taxon>Epsilonproteobacteria</taxon>
        <taxon>Campylobacterales</taxon>
        <taxon>Campylobacteraceae</taxon>
        <taxon>Campylobacter</taxon>
    </lineage>
</organism>
<dbReference type="Gene3D" id="1.20.1740.10">
    <property type="entry name" value="Amino acid/polyamine transporter I"/>
    <property type="match status" value="1"/>
</dbReference>
<keyword evidence="3 9" id="KW-0813">Transport</keyword>
<dbReference type="PRINTS" id="PR00175">
    <property type="entry name" value="NAALASMPORT"/>
</dbReference>
<feature type="transmembrane region" description="Helical" evidence="9">
    <location>
        <begin position="366"/>
        <end position="393"/>
    </location>
</feature>
<name>A0A424Z2T5_9BACT</name>
<dbReference type="NCBIfam" id="TIGR00835">
    <property type="entry name" value="agcS"/>
    <property type="match status" value="1"/>
</dbReference>
<keyword evidence="6 9" id="KW-0769">Symport</keyword>
<evidence type="ECO:0000256" key="7">
    <source>
        <dbReference type="ARBA" id="ARBA00022989"/>
    </source>
</evidence>
<keyword evidence="5 9" id="KW-0812">Transmembrane</keyword>
<feature type="transmembrane region" description="Helical" evidence="9">
    <location>
        <begin position="21"/>
        <end position="42"/>
    </location>
</feature>
<proteinExistence type="inferred from homology"/>
<evidence type="ECO:0000256" key="9">
    <source>
        <dbReference type="RuleBase" id="RU363064"/>
    </source>
</evidence>
<evidence type="ECO:0000313" key="11">
    <source>
        <dbReference type="Proteomes" id="UP000286095"/>
    </source>
</evidence>
<comment type="similarity">
    <text evidence="2 9">Belongs to the alanine or glycine:cation symporter (AGCS) (TC 2.A.25) family.</text>
</comment>
<reference evidence="10 11" key="1">
    <citation type="submission" date="2018-08" db="EMBL/GenBank/DDBJ databases">
        <title>Survival mechanisms of Campylobacter hepaticus identified by genomic analysis and comparative transcriptomic analysis of in vivo and in vitro derived bacteria.</title>
        <authorList>
            <person name="Van T.T.H."/>
            <person name="Moore R.J."/>
        </authorList>
    </citation>
    <scope>NUCLEOTIDE SEQUENCE [LARGE SCALE GENOMIC DNA]</scope>
    <source>
        <strain evidence="10 11">54L</strain>
    </source>
</reference>
<feature type="transmembrane region" description="Helical" evidence="9">
    <location>
        <begin position="323"/>
        <end position="346"/>
    </location>
</feature>
<dbReference type="GO" id="GO:0005886">
    <property type="term" value="C:plasma membrane"/>
    <property type="evidence" value="ECO:0007669"/>
    <property type="project" value="UniProtKB-SubCell"/>
</dbReference>
<keyword evidence="4 9" id="KW-1003">Cell membrane</keyword>
<dbReference type="FunFam" id="1.20.1740.10:FF:000004">
    <property type="entry name" value="Sodium:alanine symporter family protein"/>
    <property type="match status" value="1"/>
</dbReference>
<comment type="caution">
    <text evidence="10">The sequence shown here is derived from an EMBL/GenBank/DDBJ whole genome shotgun (WGS) entry which is preliminary data.</text>
</comment>
<dbReference type="PANTHER" id="PTHR30330">
    <property type="entry name" value="AGSS FAMILY TRANSPORTER, SODIUM-ALANINE"/>
    <property type="match status" value="1"/>
</dbReference>
<dbReference type="AlphaFoldDB" id="A0A424Z2T5"/>
<dbReference type="Pfam" id="PF01235">
    <property type="entry name" value="Na_Ala_symp"/>
    <property type="match status" value="1"/>
</dbReference>
<comment type="subcellular location">
    <subcellularLocation>
        <location evidence="1 9">Cell membrane</location>
        <topology evidence="1 9">Multi-pass membrane protein</topology>
    </subcellularLocation>
</comment>
<feature type="transmembrane region" description="Helical" evidence="9">
    <location>
        <begin position="438"/>
        <end position="459"/>
    </location>
</feature>
<evidence type="ECO:0000313" key="10">
    <source>
        <dbReference type="EMBL" id="RQD88530.1"/>
    </source>
</evidence>
<gene>
    <name evidence="10" type="ORF">DZD40_01295</name>
</gene>
<dbReference type="EMBL" id="QURW01000002">
    <property type="protein sequence ID" value="RQD88530.1"/>
    <property type="molecule type" value="Genomic_DNA"/>
</dbReference>
<feature type="transmembrane region" description="Helical" evidence="9">
    <location>
        <begin position="201"/>
        <end position="220"/>
    </location>
</feature>
<dbReference type="PANTHER" id="PTHR30330:SF1">
    <property type="entry name" value="AMINO-ACID CARRIER PROTEIN ALST"/>
    <property type="match status" value="1"/>
</dbReference>
<dbReference type="RefSeq" id="WP_124134596.1">
    <property type="nucleotide sequence ID" value="NZ_JAPPVD010000005.1"/>
</dbReference>
<evidence type="ECO:0000256" key="6">
    <source>
        <dbReference type="ARBA" id="ARBA00022847"/>
    </source>
</evidence>
<protein>
    <submittedName>
        <fullName evidence="10">Alanine:cation symporter family protein</fullName>
    </submittedName>
</protein>
<feature type="transmembrane region" description="Helical" evidence="9">
    <location>
        <begin position="150"/>
        <end position="169"/>
    </location>
</feature>
<dbReference type="STRING" id="1813019.A2J15_02940"/>
<keyword evidence="8 9" id="KW-0472">Membrane</keyword>
<evidence type="ECO:0000256" key="1">
    <source>
        <dbReference type="ARBA" id="ARBA00004651"/>
    </source>
</evidence>
<dbReference type="Proteomes" id="UP000286095">
    <property type="component" value="Unassembled WGS sequence"/>
</dbReference>
<evidence type="ECO:0000256" key="4">
    <source>
        <dbReference type="ARBA" id="ARBA00022475"/>
    </source>
</evidence>
<evidence type="ECO:0000256" key="5">
    <source>
        <dbReference type="ARBA" id="ARBA00022692"/>
    </source>
</evidence>
<evidence type="ECO:0000256" key="2">
    <source>
        <dbReference type="ARBA" id="ARBA00009261"/>
    </source>
</evidence>
<sequence>MNLEILLNYTNKMSDLIANKIVPNTDIIMVVLLIICGLYYSFLTRFVQFRMLGSVFKILTEKNTQNSKEHISPFEALMISTASRVGIGNIAGISLALTTGGAGALFWMWVMAFFGGASAFAESTLAQIYKTKDKTGGFKGGPAYYIKKALGSHFFGSFFAFILIITYAYGFNGLQSQTMTSSFKVYYDMFYPNASIDFASSSWPIIIGIILTLFGAWMFFSHHTKIGKISSLIVPFMALAYILLASIAVLINFDKIPLVVHMILENAFDFKAIFGGFAGSALVIGIKRGLFSNEAGMGSAPNAAAAALTSHPVKQGLIQSFSVLIDVIICTSSGFLVLFSMAYLGFGEGKIEGGMPLIQETMREYYGGFGIHFITLAIVLFAITSLIGNYYYAQANVKYLTHSKLIMNLFRISAVAMIFIGSQMNLKFAWNLADLTMAFMAITNIISLLLLGGIVNKVLKDFNDQQKKGLDPQFSASKLGIKNAQCWE</sequence>
<evidence type="ECO:0000256" key="3">
    <source>
        <dbReference type="ARBA" id="ARBA00022448"/>
    </source>
</evidence>
<accession>A0A424Z2T5</accession>
<feature type="transmembrane region" description="Helical" evidence="9">
    <location>
        <begin position="405"/>
        <end position="426"/>
    </location>
</feature>
<evidence type="ECO:0000256" key="8">
    <source>
        <dbReference type="ARBA" id="ARBA00023136"/>
    </source>
</evidence>
<dbReference type="InterPro" id="IPR001463">
    <property type="entry name" value="Na/Ala_symport"/>
</dbReference>